<name>A0ABN4TMD3_9BURK</name>
<dbReference type="EMBL" id="CP017754">
    <property type="protein sequence ID" value="AOZ06755.1"/>
    <property type="molecule type" value="Genomic_DNA"/>
</dbReference>
<keyword evidence="2" id="KW-1185">Reference proteome</keyword>
<dbReference type="RefSeq" id="WP_071069906.1">
    <property type="nucleotide sequence ID" value="NZ_CP017754.1"/>
</dbReference>
<organism evidence="1 2">
    <name type="scientific">Cupriavidus malaysiensis</name>
    <dbReference type="NCBI Taxonomy" id="367825"/>
    <lineage>
        <taxon>Bacteria</taxon>
        <taxon>Pseudomonadati</taxon>
        <taxon>Pseudomonadota</taxon>
        <taxon>Betaproteobacteria</taxon>
        <taxon>Burkholderiales</taxon>
        <taxon>Burkholderiaceae</taxon>
        <taxon>Cupriavidus</taxon>
    </lineage>
</organism>
<proteinExistence type="predicted"/>
<evidence type="ECO:0000313" key="2">
    <source>
        <dbReference type="Proteomes" id="UP000177515"/>
    </source>
</evidence>
<accession>A0ABN4TMD3</accession>
<evidence type="ECO:0000313" key="1">
    <source>
        <dbReference type="EMBL" id="AOZ06755.1"/>
    </source>
</evidence>
<sequence>MTSYHDYYLRGPDRDATRAALLAASLTVEMPGEDGQPQRMPADGVNLSTIGTIYEGGDWGPDGEVIAAPTAVPGWHVNLRLARPLTEAEQTALAGMLVEPVPGTPYRVWA</sequence>
<dbReference type="Proteomes" id="UP000177515">
    <property type="component" value="Chromosome 1"/>
</dbReference>
<protein>
    <submittedName>
        <fullName evidence="1">Uncharacterized protein</fullName>
    </submittedName>
</protein>
<reference evidence="1 2" key="1">
    <citation type="submission" date="2016-10" db="EMBL/GenBank/DDBJ databases">
        <title>Complete genome sequences of three Cupriavidus strains isolated from various Malaysian environments.</title>
        <authorList>
            <person name="Abdullah A.A.-A."/>
            <person name="Shafie N.A.H."/>
            <person name="Lau N.S."/>
        </authorList>
    </citation>
    <scope>NUCLEOTIDE SEQUENCE [LARGE SCALE GENOMIC DNA]</scope>
    <source>
        <strain evidence="1 2">USMAA1020</strain>
    </source>
</reference>
<gene>
    <name evidence="1" type="ORF">BKK80_13710</name>
</gene>